<organism evidence="8 9">
    <name type="scientific">Muricoprocola aceti</name>
    <dbReference type="NCBI Taxonomy" id="2981772"/>
    <lineage>
        <taxon>Bacteria</taxon>
        <taxon>Bacillati</taxon>
        <taxon>Bacillota</taxon>
        <taxon>Clostridia</taxon>
        <taxon>Lachnospirales</taxon>
        <taxon>Lachnospiraceae</taxon>
        <taxon>Muricoprocola</taxon>
    </lineage>
</organism>
<evidence type="ECO:0000256" key="3">
    <source>
        <dbReference type="ARBA" id="ARBA00012756"/>
    </source>
</evidence>
<dbReference type="InterPro" id="IPR032312">
    <property type="entry name" value="LacZ_4"/>
</dbReference>
<dbReference type="InterPro" id="IPR006102">
    <property type="entry name" value="Ig-like_GH2"/>
</dbReference>
<dbReference type="InterPro" id="IPR013783">
    <property type="entry name" value="Ig-like_fold"/>
</dbReference>
<evidence type="ECO:0000256" key="4">
    <source>
        <dbReference type="ARBA" id="ARBA00022801"/>
    </source>
</evidence>
<dbReference type="PANTHER" id="PTHR46323:SF2">
    <property type="entry name" value="BETA-GALACTOSIDASE"/>
    <property type="match status" value="1"/>
</dbReference>
<dbReference type="SUPFAM" id="SSF49303">
    <property type="entry name" value="beta-Galactosidase/glucuronidase domain"/>
    <property type="match status" value="2"/>
</dbReference>
<evidence type="ECO:0000313" key="9">
    <source>
        <dbReference type="Proteomes" id="UP001652338"/>
    </source>
</evidence>
<dbReference type="EMBL" id="JAOQKE010000029">
    <property type="protein sequence ID" value="MCU6726568.1"/>
    <property type="molecule type" value="Genomic_DNA"/>
</dbReference>
<comment type="caution">
    <text evidence="8">The sequence shown here is derived from an EMBL/GenBank/DDBJ whole genome shotgun (WGS) entry which is preliminary data.</text>
</comment>
<dbReference type="Proteomes" id="UP001652338">
    <property type="component" value="Unassembled WGS sequence"/>
</dbReference>
<dbReference type="InterPro" id="IPR050347">
    <property type="entry name" value="Bact_Beta-galactosidase"/>
</dbReference>
<reference evidence="8 9" key="1">
    <citation type="journal article" date="2021" name="ISME Commun">
        <title>Automated analysis of genomic sequences facilitates high-throughput and comprehensive description of bacteria.</title>
        <authorList>
            <person name="Hitch T.C.A."/>
        </authorList>
    </citation>
    <scope>NUCLEOTIDE SEQUENCE [LARGE SCALE GENOMIC DNA]</scope>
    <source>
        <strain evidence="8 9">Sanger_29</strain>
    </source>
</reference>
<feature type="domain" description="Beta-galactosidase" evidence="7">
    <location>
        <begin position="231"/>
        <end position="316"/>
    </location>
</feature>
<evidence type="ECO:0000256" key="1">
    <source>
        <dbReference type="ARBA" id="ARBA00001412"/>
    </source>
</evidence>
<proteinExistence type="inferred from homology"/>
<evidence type="ECO:0000259" key="6">
    <source>
        <dbReference type="Pfam" id="PF00703"/>
    </source>
</evidence>
<dbReference type="RefSeq" id="WP_262655823.1">
    <property type="nucleotide sequence ID" value="NZ_JAOQKE010000029.1"/>
</dbReference>
<dbReference type="PANTHER" id="PTHR46323">
    <property type="entry name" value="BETA-GALACTOSIDASE"/>
    <property type="match status" value="1"/>
</dbReference>
<evidence type="ECO:0000256" key="2">
    <source>
        <dbReference type="ARBA" id="ARBA00007401"/>
    </source>
</evidence>
<protein>
    <recommendedName>
        <fullName evidence="3">beta-galactosidase</fullName>
        <ecNumber evidence="3">3.2.1.23</ecNumber>
    </recommendedName>
</protein>
<evidence type="ECO:0000259" key="7">
    <source>
        <dbReference type="Pfam" id="PF16353"/>
    </source>
</evidence>
<keyword evidence="5" id="KW-0326">Glycosidase</keyword>
<comment type="similarity">
    <text evidence="2">Belongs to the glycosyl hydrolase 2 family.</text>
</comment>
<evidence type="ECO:0000313" key="8">
    <source>
        <dbReference type="EMBL" id="MCU6726568.1"/>
    </source>
</evidence>
<sequence>MKYRIDKIATKVTWDELTCTGNVEVTTLIDGIEKQALENQTGLYLTRPESYTEPVLCACVMDAEGNEKDRIFPLPLENENSFCMRVEQPKLWNAEDPYCYQLILEILEGENFSHDRRTESLAFCDWKIVGGQTCINGKEVNFRADALPEGKKESEIQQFLRIMKQTYKNTLLINSDKRSPQLERWCREYGIYLLEDGRDADAGWLRARLDLNRENEKNPDFQLQVVQTGVLIENHSTFVNASEYNLHYEILDSSGKKCFENELCTDVPAGTSKFVDIPFRCPAESGEYRYQVSLCLKKDVIWAPKGYVIATAETKISNLYERLENENQ</sequence>
<keyword evidence="9" id="KW-1185">Reference proteome</keyword>
<name>A0ABT2SPX3_9FIRM</name>
<dbReference type="InterPro" id="IPR036156">
    <property type="entry name" value="Beta-gal/glucu_dom_sf"/>
</dbReference>
<keyword evidence="4" id="KW-0378">Hydrolase</keyword>
<dbReference type="Pfam" id="PF16353">
    <property type="entry name" value="LacZ_4"/>
    <property type="match status" value="1"/>
</dbReference>
<accession>A0ABT2SPX3</accession>
<dbReference type="Gene3D" id="2.60.40.10">
    <property type="entry name" value="Immunoglobulins"/>
    <property type="match status" value="2"/>
</dbReference>
<feature type="domain" description="Glycoside hydrolase family 2 immunoglobulin-like beta-sandwich" evidence="6">
    <location>
        <begin position="4"/>
        <end position="116"/>
    </location>
</feature>
<comment type="catalytic activity">
    <reaction evidence="1">
        <text>Hydrolysis of terminal non-reducing beta-D-galactose residues in beta-D-galactosides.</text>
        <dbReference type="EC" id="3.2.1.23"/>
    </reaction>
</comment>
<gene>
    <name evidence="8" type="ORF">OCV47_14770</name>
</gene>
<dbReference type="Pfam" id="PF00703">
    <property type="entry name" value="Glyco_hydro_2"/>
    <property type="match status" value="1"/>
</dbReference>
<dbReference type="EC" id="3.2.1.23" evidence="3"/>
<evidence type="ECO:0000256" key="5">
    <source>
        <dbReference type="ARBA" id="ARBA00023295"/>
    </source>
</evidence>